<dbReference type="PANTHER" id="PTHR10629:SF52">
    <property type="entry name" value="DNA (CYTOSINE-5)-METHYLTRANSFERASE 1"/>
    <property type="match status" value="1"/>
</dbReference>
<feature type="compositionally biased region" description="Basic and acidic residues" evidence="6">
    <location>
        <begin position="11"/>
        <end position="29"/>
    </location>
</feature>
<proteinExistence type="inferred from homology"/>
<dbReference type="VEuPathDB" id="FungiDB:A9K55_005391"/>
<evidence type="ECO:0000256" key="5">
    <source>
        <dbReference type="PROSITE-ProRule" id="PRU01016"/>
    </source>
</evidence>
<dbReference type="SUPFAM" id="SSF53335">
    <property type="entry name" value="S-adenosyl-L-methionine-dependent methyltransferases"/>
    <property type="match status" value="1"/>
</dbReference>
<dbReference type="Proteomes" id="UP000323067">
    <property type="component" value="Chromosome vi"/>
</dbReference>
<dbReference type="PROSITE" id="PS00095">
    <property type="entry name" value="C5_MTASE_2"/>
    <property type="match status" value="1"/>
</dbReference>
<dbReference type="PANTHER" id="PTHR10629">
    <property type="entry name" value="CYTOSINE-SPECIFIC METHYLTRANSFERASE"/>
    <property type="match status" value="1"/>
</dbReference>
<feature type="active site" evidence="5">
    <location>
        <position position="777"/>
    </location>
</feature>
<dbReference type="InterPro" id="IPR050390">
    <property type="entry name" value="C5-Methyltransferase"/>
</dbReference>
<dbReference type="EMBL" id="CP023323">
    <property type="protein sequence ID" value="ATY60213.1"/>
    <property type="molecule type" value="Genomic_DNA"/>
</dbReference>
<protein>
    <recommendedName>
        <fullName evidence="1">DNA (cytosine-5-)-methyltransferase</fullName>
        <ecNumber evidence="1">2.1.1.37</ecNumber>
    </recommendedName>
</protein>
<evidence type="ECO:0000313" key="8">
    <source>
        <dbReference type="Proteomes" id="UP000323067"/>
    </source>
</evidence>
<sequence>MQTQQPRVGRPRMEEPDADISGHDEESSRRARMRLAQRKYRSKKHDALAAAELKATALESALRGTLSAFRSLQTSLLQQPAGHVPLDVAVAVSQTSLEISSLLHSSGVQAQDTLGCQLLDCAQTTCARRVLSERLTRAVAELNLQSLKTGGLGCFTPELLAGLDARPSEMLLAQPQTQTPGATDMDYAGRCILPPLYRKTEGVGYTVLRLAPPKLQRLQYGLTRTWFDTDVPALAGEWLEAVDVEEYLAQRGIHVRDPAQKVVTLRLGGSDAEGDSSPTSAQPCWEPELPDWTIFGMQLDEQQDVPRGSRAVVATPEGMGQLAMPPQGKISVDVDKLITGLSRRSICLGPAPGIRRHHVDEAIQEARLGVGDELGWSFARRAAKAFPNKLTLQARRFNFHFTTAPFRLAIIRGRDMVLPWEDTRSDDDIYVRPRYRNRYRSVSVASTSTLLPDITDDDEYCEIVEEDAESNVLFAAEVIDLTKDDSERLIQHHRADETELDSVTAPCGTEVKPNNCIAVRDTYLGELKIDFVRVTAIIRDAYGTIHIRGIPFTRLRHLNEKVRDRVNEVCMVLHIHQQPGQKAEPPVLVDVLPDCVIRWRKLILTNARYPAHTVDVDRYARPFRSLEQQMRVVERSGPIICRWSITIIYSINAANRTKAEEETIQHLRSEDLVSDEHRVPDIKTSELWRGPRKRGGAWNAPPEERPLQAPISRRPDQSYTLFDSFSGAGGVSRGAQDAGFKVRGNFPYTCLYECDTKKYAGKKSRKPVDVLHLSPPCQVWSPAHTHTGPNDAANTEALYTCRNLIKQTQPRIVTLEQTFGITHAKHIKHFWALIRDFTDLGYSVRWSIIRLCTWGSPQDRKRLILIASAPGERLPPFPAPTHSEHGRNGTKRFNTVASTLARVRADDDLHRPDQVQSFDPPRPAWDAHTLGRTITTGGANAYHPSGRRDFTLRELACLQGFPATHRFVGTKTKIRRQIGNAFPPNTVYVLYKHLHEWLLREDNVDCLPDEDVMVIDDDSDSSGAESVYFDEVRLSPAMDDVVMGDADDEVIFVGTRAGCDDDCFVDLT</sequence>
<dbReference type="Pfam" id="PF00145">
    <property type="entry name" value="DNA_methylase"/>
    <property type="match status" value="2"/>
</dbReference>
<dbReference type="InterPro" id="IPR031303">
    <property type="entry name" value="C5_meth_CS"/>
</dbReference>
<dbReference type="GO" id="GO:0032259">
    <property type="term" value="P:methylation"/>
    <property type="evidence" value="ECO:0007669"/>
    <property type="project" value="UniProtKB-KW"/>
</dbReference>
<dbReference type="Gene3D" id="3.90.120.10">
    <property type="entry name" value="DNA Methylase, subunit A, domain 2"/>
    <property type="match status" value="1"/>
</dbReference>
<organism evidence="7 8">
    <name type="scientific">Cordyceps militaris</name>
    <name type="common">Caterpillar fungus</name>
    <name type="synonym">Clavaria militaris</name>
    <dbReference type="NCBI Taxonomy" id="73501"/>
    <lineage>
        <taxon>Eukaryota</taxon>
        <taxon>Fungi</taxon>
        <taxon>Dikarya</taxon>
        <taxon>Ascomycota</taxon>
        <taxon>Pezizomycotina</taxon>
        <taxon>Sordariomycetes</taxon>
        <taxon>Hypocreomycetidae</taxon>
        <taxon>Hypocreales</taxon>
        <taxon>Cordycipitaceae</taxon>
        <taxon>Cordyceps</taxon>
    </lineage>
</organism>
<feature type="region of interest" description="Disordered" evidence="6">
    <location>
        <begin position="688"/>
        <end position="710"/>
    </location>
</feature>
<comment type="similarity">
    <text evidence="5">Belongs to the class I-like SAM-binding methyltransferase superfamily. C5-methyltransferase family.</text>
</comment>
<evidence type="ECO:0000256" key="6">
    <source>
        <dbReference type="SAM" id="MobiDB-lite"/>
    </source>
</evidence>
<reference evidence="7 8" key="1">
    <citation type="journal article" date="2017" name="BMC Genomics">
        <title>Chromosome level assembly and secondary metabolite potential of the parasitic fungus Cordyceps militaris.</title>
        <authorList>
            <person name="Kramer G.J."/>
            <person name="Nodwell J.R."/>
        </authorList>
    </citation>
    <scope>NUCLEOTIDE SEQUENCE [LARGE SCALE GENOMIC DNA]</scope>
    <source>
        <strain evidence="7 8">ATCC 34164</strain>
    </source>
</reference>
<evidence type="ECO:0000256" key="4">
    <source>
        <dbReference type="ARBA" id="ARBA00022691"/>
    </source>
</evidence>
<keyword evidence="3 5" id="KW-0808">Transferase</keyword>
<dbReference type="CDD" id="cd14688">
    <property type="entry name" value="bZIP_YAP"/>
    <property type="match status" value="1"/>
</dbReference>
<dbReference type="GO" id="GO:0044027">
    <property type="term" value="P:negative regulation of gene expression via chromosomal CpG island methylation"/>
    <property type="evidence" value="ECO:0007669"/>
    <property type="project" value="TreeGrafter"/>
</dbReference>
<gene>
    <name evidence="7" type="ORF">A9K55_005391</name>
</gene>
<dbReference type="VEuPathDB" id="FungiDB:CCM_03609"/>
<evidence type="ECO:0000256" key="2">
    <source>
        <dbReference type="ARBA" id="ARBA00022603"/>
    </source>
</evidence>
<evidence type="ECO:0000313" key="7">
    <source>
        <dbReference type="EMBL" id="ATY60213.1"/>
    </source>
</evidence>
<dbReference type="GO" id="GO:0005634">
    <property type="term" value="C:nucleus"/>
    <property type="evidence" value="ECO:0007669"/>
    <property type="project" value="TreeGrafter"/>
</dbReference>
<keyword evidence="2 5" id="KW-0489">Methyltransferase</keyword>
<dbReference type="EC" id="2.1.1.37" evidence="1"/>
<feature type="region of interest" description="Disordered" evidence="6">
    <location>
        <begin position="1"/>
        <end position="35"/>
    </location>
</feature>
<dbReference type="Gene3D" id="3.40.50.150">
    <property type="entry name" value="Vaccinia Virus protein VP39"/>
    <property type="match status" value="1"/>
</dbReference>
<dbReference type="PROSITE" id="PS51679">
    <property type="entry name" value="SAM_MT_C5"/>
    <property type="match status" value="1"/>
</dbReference>
<evidence type="ECO:0000256" key="1">
    <source>
        <dbReference type="ARBA" id="ARBA00011975"/>
    </source>
</evidence>
<dbReference type="GO" id="GO:0003886">
    <property type="term" value="F:DNA (cytosine-5-)-methyltransferase activity"/>
    <property type="evidence" value="ECO:0007669"/>
    <property type="project" value="UniProtKB-EC"/>
</dbReference>
<dbReference type="InterPro" id="IPR001525">
    <property type="entry name" value="C5_MeTfrase"/>
</dbReference>
<dbReference type="GO" id="GO:0003677">
    <property type="term" value="F:DNA binding"/>
    <property type="evidence" value="ECO:0007669"/>
    <property type="project" value="TreeGrafter"/>
</dbReference>
<dbReference type="OrthoDB" id="414133at2759"/>
<dbReference type="AlphaFoldDB" id="A0A2H4SAU7"/>
<dbReference type="PRINTS" id="PR00105">
    <property type="entry name" value="C5METTRFRASE"/>
</dbReference>
<name>A0A2H4SAU7_CORMI</name>
<accession>A0A2H4SAU7</accession>
<keyword evidence="4 5" id="KW-0949">S-adenosyl-L-methionine</keyword>
<evidence type="ECO:0000256" key="3">
    <source>
        <dbReference type="ARBA" id="ARBA00022679"/>
    </source>
</evidence>
<dbReference type="InterPro" id="IPR029063">
    <property type="entry name" value="SAM-dependent_MTases_sf"/>
</dbReference>